<keyword evidence="1" id="KW-0812">Transmembrane</keyword>
<organism evidence="2 3">
    <name type="scientific">Brachionus plicatilis</name>
    <name type="common">Marine rotifer</name>
    <name type="synonym">Brachionus muelleri</name>
    <dbReference type="NCBI Taxonomy" id="10195"/>
    <lineage>
        <taxon>Eukaryota</taxon>
        <taxon>Metazoa</taxon>
        <taxon>Spiralia</taxon>
        <taxon>Gnathifera</taxon>
        <taxon>Rotifera</taxon>
        <taxon>Eurotatoria</taxon>
        <taxon>Monogononta</taxon>
        <taxon>Pseudotrocha</taxon>
        <taxon>Ploima</taxon>
        <taxon>Brachionidae</taxon>
        <taxon>Brachionus</taxon>
    </lineage>
</organism>
<keyword evidence="3" id="KW-1185">Reference proteome</keyword>
<evidence type="ECO:0000313" key="3">
    <source>
        <dbReference type="Proteomes" id="UP000276133"/>
    </source>
</evidence>
<evidence type="ECO:0000313" key="2">
    <source>
        <dbReference type="EMBL" id="RMZ99918.1"/>
    </source>
</evidence>
<accession>A0A3M7PLR7</accession>
<comment type="caution">
    <text evidence="2">The sequence shown here is derived from an EMBL/GenBank/DDBJ whole genome shotgun (WGS) entry which is preliminary data.</text>
</comment>
<evidence type="ECO:0000256" key="1">
    <source>
        <dbReference type="SAM" id="Phobius"/>
    </source>
</evidence>
<proteinExistence type="predicted"/>
<dbReference type="Proteomes" id="UP000276133">
    <property type="component" value="Unassembled WGS sequence"/>
</dbReference>
<reference evidence="2 3" key="1">
    <citation type="journal article" date="2018" name="Sci. Rep.">
        <title>Genomic signatures of local adaptation to the degree of environmental predictability in rotifers.</title>
        <authorList>
            <person name="Franch-Gras L."/>
            <person name="Hahn C."/>
            <person name="Garcia-Roger E.M."/>
            <person name="Carmona M.J."/>
            <person name="Serra M."/>
            <person name="Gomez A."/>
        </authorList>
    </citation>
    <scope>NUCLEOTIDE SEQUENCE [LARGE SCALE GENOMIC DNA]</scope>
    <source>
        <strain evidence="2">HYR1</strain>
    </source>
</reference>
<dbReference type="EMBL" id="REGN01009996">
    <property type="protein sequence ID" value="RMZ99918.1"/>
    <property type="molecule type" value="Genomic_DNA"/>
</dbReference>
<sequence>MSNHQNVYHSKAKCISFNLIHNICDLYKVSFEIISEFFGLESYILYTFSTLVVFLIILRRFKIAGFQKLHHYFVLNIAHYESTFVR</sequence>
<name>A0A3M7PLR7_BRAPC</name>
<gene>
    <name evidence="2" type="ORF">BpHYR1_021918</name>
</gene>
<dbReference type="AlphaFoldDB" id="A0A3M7PLR7"/>
<feature type="transmembrane region" description="Helical" evidence="1">
    <location>
        <begin position="43"/>
        <end position="61"/>
    </location>
</feature>
<protein>
    <submittedName>
        <fullName evidence="2">Uncharacterized protein</fullName>
    </submittedName>
</protein>
<keyword evidence="1" id="KW-0472">Membrane</keyword>
<keyword evidence="1" id="KW-1133">Transmembrane helix</keyword>